<dbReference type="Proteomes" id="UP001210720">
    <property type="component" value="Unassembled WGS sequence"/>
</dbReference>
<dbReference type="PANTHER" id="PTHR30024">
    <property type="entry name" value="ALIPHATIC SULFONATES-BINDING PROTEIN-RELATED"/>
    <property type="match status" value="1"/>
</dbReference>
<proteinExistence type="predicted"/>
<keyword evidence="3" id="KW-1003">Cell membrane</keyword>
<evidence type="ECO:0000256" key="4">
    <source>
        <dbReference type="ARBA" id="ARBA00022519"/>
    </source>
</evidence>
<comment type="caution">
    <text evidence="6">The sequence shown here is derived from an EMBL/GenBank/DDBJ whole genome shotgun (WGS) entry which is preliminary data.</text>
</comment>
<evidence type="ECO:0000313" key="7">
    <source>
        <dbReference type="Proteomes" id="UP001210720"/>
    </source>
</evidence>
<reference evidence="6 7" key="1">
    <citation type="submission" date="2023-01" db="EMBL/GenBank/DDBJ databases">
        <title>Thalassococcus onchidii sp. nov., isolated from a marine invertebrate from the South China Sea.</title>
        <authorList>
            <person name="Xu S."/>
            <person name="Liu Z."/>
            <person name="Xu Y."/>
        </authorList>
    </citation>
    <scope>NUCLEOTIDE SEQUENCE [LARGE SCALE GENOMIC DNA]</scope>
    <source>
        <strain evidence="6 7">KCTC 32084</strain>
    </source>
</reference>
<evidence type="ECO:0000256" key="3">
    <source>
        <dbReference type="ARBA" id="ARBA00022475"/>
    </source>
</evidence>
<keyword evidence="2" id="KW-0813">Transport</keyword>
<dbReference type="PANTHER" id="PTHR30024:SF43">
    <property type="entry name" value="BLL4572 PROTEIN"/>
    <property type="match status" value="1"/>
</dbReference>
<dbReference type="SUPFAM" id="SSF53850">
    <property type="entry name" value="Periplasmic binding protein-like II"/>
    <property type="match status" value="1"/>
</dbReference>
<dbReference type="InterPro" id="IPR044527">
    <property type="entry name" value="NrtA/CpmA_ABC-bd_dom"/>
</dbReference>
<evidence type="ECO:0000256" key="5">
    <source>
        <dbReference type="ARBA" id="ARBA00023136"/>
    </source>
</evidence>
<keyword evidence="5" id="KW-0472">Membrane</keyword>
<dbReference type="RefSeq" id="WP_271431295.1">
    <property type="nucleotide sequence ID" value="NZ_JAQIOY010000001.1"/>
</dbReference>
<keyword evidence="4" id="KW-0997">Cell inner membrane</keyword>
<name>A0ABT4XPT1_9RHOB</name>
<keyword evidence="7" id="KW-1185">Reference proteome</keyword>
<protein>
    <submittedName>
        <fullName evidence="6">CmpA/NrtA family ABC transporter substrate-binding protein</fullName>
    </submittedName>
</protein>
<gene>
    <name evidence="6" type="ORF">PFY00_04455</name>
</gene>
<evidence type="ECO:0000256" key="1">
    <source>
        <dbReference type="ARBA" id="ARBA00004308"/>
    </source>
</evidence>
<accession>A0ABT4XPT1</accession>
<sequence length="391" mass="41772">MKTVSIPVAYVPLVDAAPLIVAHEMGFAEAEGIALDLIAAPSWSSVRDMLAFGRVDAAHMLSPIPIAMAMHLGGVSTPLSAVSVMSVNGNVIGVGNALENALRAKGYGFDFADPIAAARALASVQKRPLTFGVPFPFSMHVELLNYWGEATQIADQGIEIRTVPPPLMASALAAGDVDAFCVGEPWGSVAVEQGVGALLLPGKAIWNFAPEKVLATRSDWADTEPDLVGRLMRAVWRAGRWLAQPQSRSTASELLSRKAYLDVSAELIDRALTGQLTVSARGEQRQVDHFVEFHAGAATFPWRSQAKWIANRLARVHGIPTDQANEAAFGVFRADLHRQHMVPTGGDLPGASEKVEGSIRVETPVASAQGSLRLLPDAFFDSRVFDPSAVR</sequence>
<evidence type="ECO:0000256" key="2">
    <source>
        <dbReference type="ARBA" id="ARBA00022448"/>
    </source>
</evidence>
<evidence type="ECO:0000313" key="6">
    <source>
        <dbReference type="EMBL" id="MDA7423966.1"/>
    </source>
</evidence>
<dbReference type="CDD" id="cd13553">
    <property type="entry name" value="PBP2_NrtA_CpmA_like"/>
    <property type="match status" value="1"/>
</dbReference>
<dbReference type="Gene3D" id="3.40.190.10">
    <property type="entry name" value="Periplasmic binding protein-like II"/>
    <property type="match status" value="2"/>
</dbReference>
<organism evidence="6 7">
    <name type="scientific">Thalassococcus lentus</name>
    <dbReference type="NCBI Taxonomy" id="1210524"/>
    <lineage>
        <taxon>Bacteria</taxon>
        <taxon>Pseudomonadati</taxon>
        <taxon>Pseudomonadota</taxon>
        <taxon>Alphaproteobacteria</taxon>
        <taxon>Rhodobacterales</taxon>
        <taxon>Roseobacteraceae</taxon>
        <taxon>Thalassococcus</taxon>
    </lineage>
</organism>
<dbReference type="EMBL" id="JAQIOY010000001">
    <property type="protein sequence ID" value="MDA7423966.1"/>
    <property type="molecule type" value="Genomic_DNA"/>
</dbReference>
<dbReference type="Pfam" id="PF13379">
    <property type="entry name" value="NMT1_2"/>
    <property type="match status" value="1"/>
</dbReference>
<comment type="subcellular location">
    <subcellularLocation>
        <location evidence="1">Endomembrane system</location>
    </subcellularLocation>
</comment>